<dbReference type="Gene3D" id="3.40.50.150">
    <property type="entry name" value="Vaccinia Virus protein VP39"/>
    <property type="match status" value="1"/>
</dbReference>
<keyword evidence="5" id="KW-0460">Magnesium</keyword>
<evidence type="ECO:0000256" key="4">
    <source>
        <dbReference type="ARBA" id="ARBA00022723"/>
    </source>
</evidence>
<comment type="similarity">
    <text evidence="1">Belongs to the methyltransferase superfamily. Type-7 methyltransferase family.</text>
</comment>
<evidence type="ECO:0000256" key="2">
    <source>
        <dbReference type="ARBA" id="ARBA00022603"/>
    </source>
</evidence>
<reference evidence="6" key="1">
    <citation type="submission" date="2022-12" db="EMBL/GenBank/DDBJ databases">
        <title>Draft genome assemblies for two species of Escallonia (Escalloniales).</title>
        <authorList>
            <person name="Chanderbali A."/>
            <person name="Dervinis C."/>
            <person name="Anghel I."/>
            <person name="Soltis D."/>
            <person name="Soltis P."/>
            <person name="Zapata F."/>
        </authorList>
    </citation>
    <scope>NUCLEOTIDE SEQUENCE</scope>
    <source>
        <strain evidence="6">UCBG64.0493</strain>
        <tissue evidence="6">Leaf</tissue>
    </source>
</reference>
<evidence type="ECO:0000313" key="6">
    <source>
        <dbReference type="EMBL" id="KAK3021865.1"/>
    </source>
</evidence>
<proteinExistence type="inferred from homology"/>
<gene>
    <name evidence="6" type="ORF">RJ639_047787</name>
</gene>
<dbReference type="PANTHER" id="PTHR31009">
    <property type="entry name" value="S-ADENOSYL-L-METHIONINE:CARBOXYL METHYLTRANSFERASE FAMILY PROTEIN"/>
    <property type="match status" value="1"/>
</dbReference>
<dbReference type="InterPro" id="IPR029063">
    <property type="entry name" value="SAM-dependent_MTases_sf"/>
</dbReference>
<evidence type="ECO:0000256" key="5">
    <source>
        <dbReference type="ARBA" id="ARBA00022842"/>
    </source>
</evidence>
<protein>
    <submittedName>
        <fullName evidence="6">Uncharacterized protein</fullName>
    </submittedName>
</protein>
<accession>A0AA88W952</accession>
<dbReference type="Pfam" id="PF03492">
    <property type="entry name" value="Methyltransf_7"/>
    <property type="match status" value="1"/>
</dbReference>
<keyword evidence="2" id="KW-0489">Methyltransferase</keyword>
<dbReference type="InterPro" id="IPR005299">
    <property type="entry name" value="MeTrfase_7"/>
</dbReference>
<name>A0AA88W952_9ASTE</name>
<dbReference type="Proteomes" id="UP001188597">
    <property type="component" value="Unassembled WGS sequence"/>
</dbReference>
<evidence type="ECO:0000313" key="7">
    <source>
        <dbReference type="Proteomes" id="UP001188597"/>
    </source>
</evidence>
<sequence>REAGMIVKTMINEVIAEKLDIDKLSSTSNTFHIAYLGCSVAPTQAVESKYKSIRLASETPEFQVFLNDHATNDFNTLFTSLPSKKSYFVAVVPGSFYGRLFPESSLHILSKVPEEVLDINSPAWNKEKIYYTSASDEVFNAYAVQYANDMNNFLNAKAEEVVAGRLVLLVMISIPDGVHRSQSESGMIYNALGLCLMDLAREVSLKNILRYLLDILDALAVTSSILHGLISESQVDALNLPVYTTSPKGLIQGNGHFSIEKMKLTDPSTRIDEPVDMQRCTTHIRAAVEGVLVKHFGCSEKMDGNFGRYNQKAAKYSVMDASYKKGTLLFVVLKRK</sequence>
<comment type="caution">
    <text evidence="6">The sequence shown here is derived from an EMBL/GenBank/DDBJ whole genome shotgun (WGS) entry which is preliminary data.</text>
</comment>
<organism evidence="6 7">
    <name type="scientific">Escallonia herrerae</name>
    <dbReference type="NCBI Taxonomy" id="1293975"/>
    <lineage>
        <taxon>Eukaryota</taxon>
        <taxon>Viridiplantae</taxon>
        <taxon>Streptophyta</taxon>
        <taxon>Embryophyta</taxon>
        <taxon>Tracheophyta</taxon>
        <taxon>Spermatophyta</taxon>
        <taxon>Magnoliopsida</taxon>
        <taxon>eudicotyledons</taxon>
        <taxon>Gunneridae</taxon>
        <taxon>Pentapetalae</taxon>
        <taxon>asterids</taxon>
        <taxon>campanulids</taxon>
        <taxon>Escalloniales</taxon>
        <taxon>Escalloniaceae</taxon>
        <taxon>Escallonia</taxon>
    </lineage>
</organism>
<keyword evidence="4" id="KW-0479">Metal-binding</keyword>
<evidence type="ECO:0000256" key="1">
    <source>
        <dbReference type="ARBA" id="ARBA00007967"/>
    </source>
</evidence>
<dbReference type="GO" id="GO:0046872">
    <property type="term" value="F:metal ion binding"/>
    <property type="evidence" value="ECO:0007669"/>
    <property type="project" value="UniProtKB-KW"/>
</dbReference>
<dbReference type="GO" id="GO:0008168">
    <property type="term" value="F:methyltransferase activity"/>
    <property type="evidence" value="ECO:0007669"/>
    <property type="project" value="UniProtKB-KW"/>
</dbReference>
<dbReference type="GO" id="GO:0032259">
    <property type="term" value="P:methylation"/>
    <property type="evidence" value="ECO:0007669"/>
    <property type="project" value="UniProtKB-KW"/>
</dbReference>
<dbReference type="EMBL" id="JAVXUP010000739">
    <property type="protein sequence ID" value="KAK3021865.1"/>
    <property type="molecule type" value="Genomic_DNA"/>
</dbReference>
<feature type="non-terminal residue" evidence="6">
    <location>
        <position position="336"/>
    </location>
</feature>
<dbReference type="AlphaFoldDB" id="A0AA88W952"/>
<dbReference type="InterPro" id="IPR042086">
    <property type="entry name" value="MeTrfase_capping"/>
</dbReference>
<keyword evidence="7" id="KW-1185">Reference proteome</keyword>
<dbReference type="SUPFAM" id="SSF53335">
    <property type="entry name" value="S-adenosyl-L-methionine-dependent methyltransferases"/>
    <property type="match status" value="1"/>
</dbReference>
<dbReference type="Gene3D" id="1.10.1200.270">
    <property type="entry name" value="Methyltransferase, alpha-helical capping domain"/>
    <property type="match status" value="1"/>
</dbReference>
<keyword evidence="3" id="KW-0808">Transferase</keyword>
<evidence type="ECO:0000256" key="3">
    <source>
        <dbReference type="ARBA" id="ARBA00022679"/>
    </source>
</evidence>